<name>A0A7S2G269_9STRA</name>
<feature type="coiled-coil region" evidence="1">
    <location>
        <begin position="37"/>
        <end position="85"/>
    </location>
</feature>
<evidence type="ECO:0000256" key="2">
    <source>
        <dbReference type="SAM" id="MobiDB-lite"/>
    </source>
</evidence>
<evidence type="ECO:0000313" key="3">
    <source>
        <dbReference type="EMBL" id="CAD9428244.1"/>
    </source>
</evidence>
<proteinExistence type="predicted"/>
<organism evidence="3">
    <name type="scientific">Octactis speculum</name>
    <dbReference type="NCBI Taxonomy" id="3111310"/>
    <lineage>
        <taxon>Eukaryota</taxon>
        <taxon>Sar</taxon>
        <taxon>Stramenopiles</taxon>
        <taxon>Ochrophyta</taxon>
        <taxon>Dictyochophyceae</taxon>
        <taxon>Dictyochales</taxon>
        <taxon>Dictyochaceae</taxon>
        <taxon>Octactis</taxon>
    </lineage>
</organism>
<gene>
    <name evidence="3" type="ORF">DSPE1174_LOCUS15374</name>
</gene>
<feature type="region of interest" description="Disordered" evidence="2">
    <location>
        <begin position="232"/>
        <end position="282"/>
    </location>
</feature>
<dbReference type="AlphaFoldDB" id="A0A7S2G269"/>
<reference evidence="3" key="1">
    <citation type="submission" date="2021-01" db="EMBL/GenBank/DDBJ databases">
        <authorList>
            <person name="Corre E."/>
            <person name="Pelletier E."/>
            <person name="Niang G."/>
            <person name="Scheremetjew M."/>
            <person name="Finn R."/>
            <person name="Kale V."/>
            <person name="Holt S."/>
            <person name="Cochrane G."/>
            <person name="Meng A."/>
            <person name="Brown T."/>
            <person name="Cohen L."/>
        </authorList>
    </citation>
    <scope>NUCLEOTIDE SEQUENCE</scope>
    <source>
        <strain evidence="3">CCMP1381</strain>
    </source>
</reference>
<evidence type="ECO:0000256" key="1">
    <source>
        <dbReference type="SAM" id="Coils"/>
    </source>
</evidence>
<dbReference type="EMBL" id="HBGS01030147">
    <property type="protein sequence ID" value="CAD9428244.1"/>
    <property type="molecule type" value="Transcribed_RNA"/>
</dbReference>
<keyword evidence="1" id="KW-0175">Coiled coil</keyword>
<sequence>MVLPTSHLVSVLKQKNEGNNKRFAELRTQMSDIKNLAQFFKDGIEGAERRIDSCEREAAIRYITLETCDDKVDELEKLVGALAEEGPDRAAELKLMKKAVDDSYEKQASVAAGLRRAIKKLEDGALKRLTKEEVARMILQLETQINERLAKGLDDEFIRESLGKMGAKVQTKVSYEDALKMIQDAIGQFKDHFDSEKADDANGCWTLRSLAIPETIALGKVQYKVFPKEGGLTKGKTNRATTNALPKVPSTVGRTGGLKSLQPQSTPMVPIDDPVAANTRRW</sequence>
<accession>A0A7S2G269</accession>
<protein>
    <submittedName>
        <fullName evidence="3">Uncharacterized protein</fullName>
    </submittedName>
</protein>